<evidence type="ECO:0000313" key="2">
    <source>
        <dbReference type="Proteomes" id="UP000094444"/>
    </source>
</evidence>
<dbReference type="EMBL" id="MAVT02000670">
    <property type="protein sequence ID" value="POS74184.1"/>
    <property type="molecule type" value="Genomic_DNA"/>
</dbReference>
<gene>
    <name evidence="1" type="ORF">DHEL01_v207424</name>
</gene>
<accession>A0A2P5HVB4</accession>
<evidence type="ECO:0000313" key="1">
    <source>
        <dbReference type="EMBL" id="POS74184.1"/>
    </source>
</evidence>
<keyword evidence="2" id="KW-1185">Reference proteome</keyword>
<dbReference type="OrthoDB" id="5208302at2759"/>
<name>A0A2P5HVB4_DIAHE</name>
<dbReference type="InParanoid" id="A0A2P5HVB4"/>
<dbReference type="Proteomes" id="UP000094444">
    <property type="component" value="Unassembled WGS sequence"/>
</dbReference>
<protein>
    <submittedName>
        <fullName evidence="1">Uncharacterized protein</fullName>
    </submittedName>
</protein>
<reference evidence="1" key="1">
    <citation type="submission" date="2017-09" db="EMBL/GenBank/DDBJ databases">
        <title>Polyketide synthases of a Diaporthe helianthi virulent isolate.</title>
        <authorList>
            <person name="Baroncelli R."/>
        </authorList>
    </citation>
    <scope>NUCLEOTIDE SEQUENCE [LARGE SCALE GENOMIC DNA]</scope>
    <source>
        <strain evidence="1">7/96</strain>
    </source>
</reference>
<comment type="caution">
    <text evidence="1">The sequence shown here is derived from an EMBL/GenBank/DDBJ whole genome shotgun (WGS) entry which is preliminary data.</text>
</comment>
<sequence>MLPNTSAYTAILFAVSAGAQKLNRWPEINQSRNTAGNYTDGDINTFEVKPYDVSSDGGTFPMLFETPITISGLYIQCSGDDLITDYVVRGNVGRFSELLAVGRVCGAKGNFTYVPLIDPQTGKPPQTDLWYVDVLGTERSTFTYRINEIWPVFPGDEVVDPKNTSPCPELDSR</sequence>
<organism evidence="1 2">
    <name type="scientific">Diaporthe helianthi</name>
    <dbReference type="NCBI Taxonomy" id="158607"/>
    <lineage>
        <taxon>Eukaryota</taxon>
        <taxon>Fungi</taxon>
        <taxon>Dikarya</taxon>
        <taxon>Ascomycota</taxon>
        <taxon>Pezizomycotina</taxon>
        <taxon>Sordariomycetes</taxon>
        <taxon>Sordariomycetidae</taxon>
        <taxon>Diaporthales</taxon>
        <taxon>Diaporthaceae</taxon>
        <taxon>Diaporthe</taxon>
    </lineage>
</organism>
<dbReference type="AlphaFoldDB" id="A0A2P5HVB4"/>
<proteinExistence type="predicted"/>